<dbReference type="PROSITE" id="PS50071">
    <property type="entry name" value="HOMEOBOX_2"/>
    <property type="match status" value="1"/>
</dbReference>
<dbReference type="InterPro" id="IPR017970">
    <property type="entry name" value="Homeobox_CS"/>
</dbReference>
<feature type="compositionally biased region" description="Basic and acidic residues" evidence="7">
    <location>
        <begin position="246"/>
        <end position="260"/>
    </location>
</feature>
<evidence type="ECO:0000256" key="6">
    <source>
        <dbReference type="PROSITE-ProRule" id="PRU00108"/>
    </source>
</evidence>
<feature type="compositionally biased region" description="Basic and acidic residues" evidence="7">
    <location>
        <begin position="198"/>
        <end position="215"/>
    </location>
</feature>
<evidence type="ECO:0000256" key="2">
    <source>
        <dbReference type="ARBA" id="ARBA00008446"/>
    </source>
</evidence>
<keyword evidence="5 6" id="KW-0539">Nucleus</keyword>
<feature type="region of interest" description="Disordered" evidence="7">
    <location>
        <begin position="179"/>
        <end position="274"/>
    </location>
</feature>
<dbReference type="PROSITE" id="PS00027">
    <property type="entry name" value="HOMEOBOX_1"/>
    <property type="match status" value="1"/>
</dbReference>
<feature type="domain" description="Homeobox" evidence="8">
    <location>
        <begin position="115"/>
        <end position="178"/>
    </location>
</feature>
<dbReference type="Gene3D" id="1.10.10.60">
    <property type="entry name" value="Homeodomain-like"/>
    <property type="match status" value="1"/>
</dbReference>
<accession>A0AAV5WML6</accession>
<proteinExistence type="inferred from homology"/>
<dbReference type="InterPro" id="IPR009057">
    <property type="entry name" value="Homeodomain-like_sf"/>
</dbReference>
<feature type="DNA-binding region" description="Homeobox" evidence="6">
    <location>
        <begin position="117"/>
        <end position="179"/>
    </location>
</feature>
<evidence type="ECO:0000313" key="10">
    <source>
        <dbReference type="Proteomes" id="UP001432322"/>
    </source>
</evidence>
<dbReference type="EMBL" id="BTSY01000005">
    <property type="protein sequence ID" value="GMT31062.1"/>
    <property type="molecule type" value="Genomic_DNA"/>
</dbReference>
<feature type="compositionally biased region" description="Low complexity" evidence="7">
    <location>
        <begin position="345"/>
        <end position="355"/>
    </location>
</feature>
<dbReference type="GO" id="GO:0030182">
    <property type="term" value="P:neuron differentiation"/>
    <property type="evidence" value="ECO:0007669"/>
    <property type="project" value="TreeGrafter"/>
</dbReference>
<dbReference type="CDD" id="cd00086">
    <property type="entry name" value="homeodomain"/>
    <property type="match status" value="1"/>
</dbReference>
<evidence type="ECO:0000256" key="5">
    <source>
        <dbReference type="ARBA" id="ARBA00023242"/>
    </source>
</evidence>
<dbReference type="InterPro" id="IPR001356">
    <property type="entry name" value="HD"/>
</dbReference>
<protein>
    <recommendedName>
        <fullName evidence="8">Homeobox domain-containing protein</fullName>
    </recommendedName>
</protein>
<dbReference type="FunFam" id="1.10.10.60:FF:000003">
    <property type="entry name" value="Iroquois-class homeobox protein IRX"/>
    <property type="match status" value="1"/>
</dbReference>
<feature type="non-terminal residue" evidence="9">
    <location>
        <position position="1"/>
    </location>
</feature>
<keyword evidence="10" id="KW-1185">Reference proteome</keyword>
<evidence type="ECO:0000256" key="7">
    <source>
        <dbReference type="SAM" id="MobiDB-lite"/>
    </source>
</evidence>
<dbReference type="PANTHER" id="PTHR11211">
    <property type="entry name" value="IROQUOIS-CLASS HOMEODOMAIN PROTEIN IRX"/>
    <property type="match status" value="1"/>
</dbReference>
<dbReference type="GO" id="GO:0048468">
    <property type="term" value="P:cell development"/>
    <property type="evidence" value="ECO:0007669"/>
    <property type="project" value="TreeGrafter"/>
</dbReference>
<comment type="similarity">
    <text evidence="2">Belongs to the TALE/IRO homeobox family.</text>
</comment>
<comment type="caution">
    <text evidence="9">The sequence shown here is derived from an EMBL/GenBank/DDBJ whole genome shotgun (WGS) entry which is preliminary data.</text>
</comment>
<dbReference type="PANTHER" id="PTHR11211:SF40">
    <property type="entry name" value="MIRROR, ISOFORM C"/>
    <property type="match status" value="1"/>
</dbReference>
<evidence type="ECO:0000256" key="4">
    <source>
        <dbReference type="ARBA" id="ARBA00023155"/>
    </source>
</evidence>
<dbReference type="InterPro" id="IPR008422">
    <property type="entry name" value="KN_HD"/>
</dbReference>
<dbReference type="GO" id="GO:0005634">
    <property type="term" value="C:nucleus"/>
    <property type="evidence" value="ECO:0007669"/>
    <property type="project" value="UniProtKB-SubCell"/>
</dbReference>
<dbReference type="SMART" id="SM00389">
    <property type="entry name" value="HOX"/>
    <property type="match status" value="1"/>
</dbReference>
<sequence>LMASAPQLPTTPVKAEPASGAPSTPISAEDALRAILAQAGASGAPPSLPAGFFGGAGAGPFPGAPPAGLPFPFLMQQNDLKPEMLQAIAAAAATGAPGGGPMMPFMDFGGFHPYGMDGVRRKNATRETTAPLKSWLSEHRKNPYPTKADKVMLAYVTKMTLTQVSTWFANARRRLKKENKMTWSPRNRAGEDDDDFADLERPGSSKSDLSDDHNESNNNENNITPEVPEDSPRKPKTIWSIADTVGVKEEEATSSSKREPVSPSAATNGCGGGASSNDPNAAAAMAMAAAFQQQFMARHMLAMQQMLMAGGAGAAPGSPAAQAMMQARLAVGPGALNGVAGIPVSSLSPSSSTHSSDADKPPTLTSEDVVDDELVKKETPETPESN</sequence>
<gene>
    <name evidence="9" type="ORF">PFISCL1PPCAC_22359</name>
</gene>
<dbReference type="AlphaFoldDB" id="A0AAV5WML6"/>
<evidence type="ECO:0000313" key="9">
    <source>
        <dbReference type="EMBL" id="GMT31062.1"/>
    </source>
</evidence>
<reference evidence="9" key="1">
    <citation type="submission" date="2023-10" db="EMBL/GenBank/DDBJ databases">
        <title>Genome assembly of Pristionchus species.</title>
        <authorList>
            <person name="Yoshida K."/>
            <person name="Sommer R.J."/>
        </authorList>
    </citation>
    <scope>NUCLEOTIDE SEQUENCE</scope>
    <source>
        <strain evidence="9">RS5133</strain>
    </source>
</reference>
<feature type="region of interest" description="Disordered" evidence="7">
    <location>
        <begin position="338"/>
        <end position="386"/>
    </location>
</feature>
<organism evidence="9 10">
    <name type="scientific">Pristionchus fissidentatus</name>
    <dbReference type="NCBI Taxonomy" id="1538716"/>
    <lineage>
        <taxon>Eukaryota</taxon>
        <taxon>Metazoa</taxon>
        <taxon>Ecdysozoa</taxon>
        <taxon>Nematoda</taxon>
        <taxon>Chromadorea</taxon>
        <taxon>Rhabditida</taxon>
        <taxon>Rhabditina</taxon>
        <taxon>Diplogasteromorpha</taxon>
        <taxon>Diplogasteroidea</taxon>
        <taxon>Neodiplogasteridae</taxon>
        <taxon>Pristionchus</taxon>
    </lineage>
</organism>
<keyword evidence="4 6" id="KW-0371">Homeobox</keyword>
<evidence type="ECO:0000259" key="8">
    <source>
        <dbReference type="PROSITE" id="PS50071"/>
    </source>
</evidence>
<dbReference type="SUPFAM" id="SSF46689">
    <property type="entry name" value="Homeodomain-like"/>
    <property type="match status" value="1"/>
</dbReference>
<name>A0AAV5WML6_9BILA</name>
<comment type="subcellular location">
    <subcellularLocation>
        <location evidence="1 6">Nucleus</location>
    </subcellularLocation>
</comment>
<dbReference type="GO" id="GO:0000981">
    <property type="term" value="F:DNA-binding transcription factor activity, RNA polymerase II-specific"/>
    <property type="evidence" value="ECO:0007669"/>
    <property type="project" value="InterPro"/>
</dbReference>
<evidence type="ECO:0000256" key="1">
    <source>
        <dbReference type="ARBA" id="ARBA00004123"/>
    </source>
</evidence>
<dbReference type="Pfam" id="PF05920">
    <property type="entry name" value="Homeobox_KN"/>
    <property type="match status" value="1"/>
</dbReference>
<evidence type="ECO:0000256" key="3">
    <source>
        <dbReference type="ARBA" id="ARBA00023125"/>
    </source>
</evidence>
<feature type="region of interest" description="Disordered" evidence="7">
    <location>
        <begin position="1"/>
        <end position="25"/>
    </location>
</feature>
<keyword evidence="3 6" id="KW-0238">DNA-binding</keyword>
<dbReference type="Proteomes" id="UP001432322">
    <property type="component" value="Unassembled WGS sequence"/>
</dbReference>
<dbReference type="GO" id="GO:0000978">
    <property type="term" value="F:RNA polymerase II cis-regulatory region sequence-specific DNA binding"/>
    <property type="evidence" value="ECO:0007669"/>
    <property type="project" value="TreeGrafter"/>
</dbReference>